<dbReference type="PANTHER" id="PTHR30537:SF26">
    <property type="entry name" value="GLYCINE CLEAVAGE SYSTEM TRANSCRIPTIONAL ACTIVATOR"/>
    <property type="match status" value="1"/>
</dbReference>
<feature type="domain" description="HTH lysR-type" evidence="5">
    <location>
        <begin position="5"/>
        <end position="62"/>
    </location>
</feature>
<accession>A0ABV6BGF6</accession>
<protein>
    <submittedName>
        <fullName evidence="6">LysR substrate-binding domain-containing protein</fullName>
    </submittedName>
</protein>
<sequence length="307" mass="34272">MQPLPPLKALQAFEATARLHSFSAAGEELFVSQSAISHQIRLLEQQLGCCLINRKQQPLQLTEQGATLFSVLQESFFRMRSVCQHLVQQPGRRLAIAAQTSIAVEFLAPRLNAFRHAHPQVDTLLHMESNAASLDVSQFDLILGTWPCPSGFATVALRPEWWFPVCSPAQYAKLDLTDPASVFGALLYSSEQGQDWQLWRQQMQLNAPAQLQLRQVSLALLATKAVSSGEGIALSNSFIAGDAVRAGTLKALLPWRYQLPWGQYQLHYRPGGQQQQQINQFVQWFCADMQQSDLLATADHQIVLNQP</sequence>
<dbReference type="PROSITE" id="PS50931">
    <property type="entry name" value="HTH_LYSR"/>
    <property type="match status" value="1"/>
</dbReference>
<dbReference type="InterPro" id="IPR058163">
    <property type="entry name" value="LysR-type_TF_proteobact-type"/>
</dbReference>
<comment type="caution">
    <text evidence="6">The sequence shown here is derived from an EMBL/GenBank/DDBJ whole genome shotgun (WGS) entry which is preliminary data.</text>
</comment>
<proteinExistence type="inferred from homology"/>
<evidence type="ECO:0000256" key="3">
    <source>
        <dbReference type="ARBA" id="ARBA00023125"/>
    </source>
</evidence>
<dbReference type="EMBL" id="JBHLXP010000005">
    <property type="protein sequence ID" value="MFC0049971.1"/>
    <property type="molecule type" value="Genomic_DNA"/>
</dbReference>
<dbReference type="Pfam" id="PF03466">
    <property type="entry name" value="LysR_substrate"/>
    <property type="match status" value="1"/>
</dbReference>
<dbReference type="InterPro" id="IPR036388">
    <property type="entry name" value="WH-like_DNA-bd_sf"/>
</dbReference>
<evidence type="ECO:0000313" key="6">
    <source>
        <dbReference type="EMBL" id="MFC0049971.1"/>
    </source>
</evidence>
<keyword evidence="4" id="KW-0804">Transcription</keyword>
<evidence type="ECO:0000256" key="1">
    <source>
        <dbReference type="ARBA" id="ARBA00009437"/>
    </source>
</evidence>
<dbReference type="Gene3D" id="3.40.190.10">
    <property type="entry name" value="Periplasmic binding protein-like II"/>
    <property type="match status" value="2"/>
</dbReference>
<name>A0ABV6BGF6_9GAMM</name>
<evidence type="ECO:0000256" key="4">
    <source>
        <dbReference type="ARBA" id="ARBA00023163"/>
    </source>
</evidence>
<organism evidence="6 7">
    <name type="scientific">Rheinheimera tilapiae</name>
    <dbReference type="NCBI Taxonomy" id="875043"/>
    <lineage>
        <taxon>Bacteria</taxon>
        <taxon>Pseudomonadati</taxon>
        <taxon>Pseudomonadota</taxon>
        <taxon>Gammaproteobacteria</taxon>
        <taxon>Chromatiales</taxon>
        <taxon>Chromatiaceae</taxon>
        <taxon>Rheinheimera</taxon>
    </lineage>
</organism>
<dbReference type="Proteomes" id="UP001589813">
    <property type="component" value="Unassembled WGS sequence"/>
</dbReference>
<dbReference type="PANTHER" id="PTHR30537">
    <property type="entry name" value="HTH-TYPE TRANSCRIPTIONAL REGULATOR"/>
    <property type="match status" value="1"/>
</dbReference>
<evidence type="ECO:0000256" key="2">
    <source>
        <dbReference type="ARBA" id="ARBA00023015"/>
    </source>
</evidence>
<dbReference type="SUPFAM" id="SSF53850">
    <property type="entry name" value="Periplasmic binding protein-like II"/>
    <property type="match status" value="1"/>
</dbReference>
<evidence type="ECO:0000313" key="7">
    <source>
        <dbReference type="Proteomes" id="UP001589813"/>
    </source>
</evidence>
<keyword evidence="2" id="KW-0805">Transcription regulation</keyword>
<dbReference type="SUPFAM" id="SSF46785">
    <property type="entry name" value="Winged helix' DNA-binding domain"/>
    <property type="match status" value="1"/>
</dbReference>
<dbReference type="InterPro" id="IPR000847">
    <property type="entry name" value="LysR_HTH_N"/>
</dbReference>
<dbReference type="PRINTS" id="PR00039">
    <property type="entry name" value="HTHLYSR"/>
</dbReference>
<dbReference type="Pfam" id="PF00126">
    <property type="entry name" value="HTH_1"/>
    <property type="match status" value="1"/>
</dbReference>
<dbReference type="InterPro" id="IPR005119">
    <property type="entry name" value="LysR_subst-bd"/>
</dbReference>
<dbReference type="Gene3D" id="1.10.10.10">
    <property type="entry name" value="Winged helix-like DNA-binding domain superfamily/Winged helix DNA-binding domain"/>
    <property type="match status" value="1"/>
</dbReference>
<reference evidence="6 7" key="1">
    <citation type="submission" date="2024-09" db="EMBL/GenBank/DDBJ databases">
        <authorList>
            <person name="Sun Q."/>
            <person name="Mori K."/>
        </authorList>
    </citation>
    <scope>NUCLEOTIDE SEQUENCE [LARGE SCALE GENOMIC DNA]</scope>
    <source>
        <strain evidence="6 7">KCTC 23315</strain>
    </source>
</reference>
<gene>
    <name evidence="6" type="ORF">ACFFJP_16840</name>
</gene>
<dbReference type="InterPro" id="IPR036390">
    <property type="entry name" value="WH_DNA-bd_sf"/>
</dbReference>
<keyword evidence="3" id="KW-0238">DNA-binding</keyword>
<evidence type="ECO:0000259" key="5">
    <source>
        <dbReference type="PROSITE" id="PS50931"/>
    </source>
</evidence>
<comment type="similarity">
    <text evidence="1">Belongs to the LysR transcriptional regulatory family.</text>
</comment>
<keyword evidence="7" id="KW-1185">Reference proteome</keyword>
<dbReference type="RefSeq" id="WP_377246855.1">
    <property type="nucleotide sequence ID" value="NZ_JBHLXP010000005.1"/>
</dbReference>